<organism evidence="7 8">
    <name type="scientific">Nakamurella flavida</name>
    <dbReference type="NCBI Taxonomy" id="363630"/>
    <lineage>
        <taxon>Bacteria</taxon>
        <taxon>Bacillati</taxon>
        <taxon>Actinomycetota</taxon>
        <taxon>Actinomycetes</taxon>
        <taxon>Nakamurellales</taxon>
        <taxon>Nakamurellaceae</taxon>
        <taxon>Nakamurella</taxon>
    </lineage>
</organism>
<feature type="transmembrane region" description="Helical" evidence="6">
    <location>
        <begin position="154"/>
        <end position="172"/>
    </location>
</feature>
<dbReference type="PANTHER" id="PTHR23535:SF2">
    <property type="entry name" value="SUGAR EFFLUX TRANSPORTER A-RELATED"/>
    <property type="match status" value="1"/>
</dbReference>
<keyword evidence="6" id="KW-0472">Membrane</keyword>
<evidence type="ECO:0000313" key="8">
    <source>
        <dbReference type="Proteomes" id="UP000663801"/>
    </source>
</evidence>
<keyword evidence="4" id="KW-0762">Sugar transport</keyword>
<feature type="transmembrane region" description="Helical" evidence="6">
    <location>
        <begin position="273"/>
        <end position="291"/>
    </location>
</feature>
<feature type="transmembrane region" description="Helical" evidence="6">
    <location>
        <begin position="125"/>
        <end position="148"/>
    </location>
</feature>
<evidence type="ECO:0000256" key="5">
    <source>
        <dbReference type="SAM" id="MobiDB-lite"/>
    </source>
</evidence>
<keyword evidence="3" id="KW-1003">Cell membrane</keyword>
<feature type="transmembrane region" description="Helical" evidence="6">
    <location>
        <begin position="303"/>
        <end position="325"/>
    </location>
</feature>
<feature type="transmembrane region" description="Helical" evidence="6">
    <location>
        <begin position="245"/>
        <end position="266"/>
    </location>
</feature>
<comment type="caution">
    <text evidence="7">The sequence shown here is derived from an EMBL/GenBank/DDBJ whole genome shotgun (WGS) entry which is preliminary data.</text>
</comment>
<dbReference type="AlphaFoldDB" id="A0A938YE83"/>
<dbReference type="Proteomes" id="UP000663801">
    <property type="component" value="Unassembled WGS sequence"/>
</dbReference>
<evidence type="ECO:0000256" key="1">
    <source>
        <dbReference type="ARBA" id="ARBA00004651"/>
    </source>
</evidence>
<feature type="transmembrane region" description="Helical" evidence="6">
    <location>
        <begin position="92"/>
        <end position="113"/>
    </location>
</feature>
<keyword evidence="2" id="KW-0813">Transport</keyword>
<dbReference type="Gene3D" id="1.20.1250.20">
    <property type="entry name" value="MFS general substrate transporter like domains"/>
    <property type="match status" value="2"/>
</dbReference>
<feature type="transmembrane region" description="Helical" evidence="6">
    <location>
        <begin position="337"/>
        <end position="356"/>
    </location>
</feature>
<dbReference type="InterPro" id="IPR011701">
    <property type="entry name" value="MFS"/>
</dbReference>
<feature type="transmembrane region" description="Helical" evidence="6">
    <location>
        <begin position="40"/>
        <end position="59"/>
    </location>
</feature>
<dbReference type="GO" id="GO:0005886">
    <property type="term" value="C:plasma membrane"/>
    <property type="evidence" value="ECO:0007669"/>
    <property type="project" value="UniProtKB-SubCell"/>
</dbReference>
<gene>
    <name evidence="7" type="ORF">JL107_06280</name>
</gene>
<name>A0A938YE83_9ACTN</name>
<dbReference type="GO" id="GO:0022857">
    <property type="term" value="F:transmembrane transporter activity"/>
    <property type="evidence" value="ECO:0007669"/>
    <property type="project" value="InterPro"/>
</dbReference>
<evidence type="ECO:0000313" key="7">
    <source>
        <dbReference type="EMBL" id="MBM9476045.1"/>
    </source>
</evidence>
<feature type="region of interest" description="Disordered" evidence="5">
    <location>
        <begin position="179"/>
        <end position="202"/>
    </location>
</feature>
<feature type="transmembrane region" description="Helical" evidence="6">
    <location>
        <begin position="206"/>
        <end position="225"/>
    </location>
</feature>
<evidence type="ECO:0000256" key="3">
    <source>
        <dbReference type="ARBA" id="ARBA00022475"/>
    </source>
</evidence>
<feature type="transmembrane region" description="Helical" evidence="6">
    <location>
        <begin position="362"/>
        <end position="384"/>
    </location>
</feature>
<evidence type="ECO:0000256" key="6">
    <source>
        <dbReference type="SAM" id="Phobius"/>
    </source>
</evidence>
<dbReference type="PANTHER" id="PTHR23535">
    <property type="entry name" value="SUGAR EFFLUX TRANSPORTER A-RELATED"/>
    <property type="match status" value="1"/>
</dbReference>
<dbReference type="InterPro" id="IPR036259">
    <property type="entry name" value="MFS_trans_sf"/>
</dbReference>
<protein>
    <submittedName>
        <fullName evidence="7">MFS transporter</fullName>
    </submittedName>
</protein>
<keyword evidence="6" id="KW-0812">Transmembrane</keyword>
<keyword evidence="6" id="KW-1133">Transmembrane helix</keyword>
<accession>A0A938YE83</accession>
<keyword evidence="8" id="KW-1185">Reference proteome</keyword>
<dbReference type="Pfam" id="PF07690">
    <property type="entry name" value="MFS_1"/>
    <property type="match status" value="1"/>
</dbReference>
<evidence type="ECO:0000256" key="2">
    <source>
        <dbReference type="ARBA" id="ARBA00022448"/>
    </source>
</evidence>
<proteinExistence type="predicted"/>
<dbReference type="SUPFAM" id="SSF103473">
    <property type="entry name" value="MFS general substrate transporter"/>
    <property type="match status" value="1"/>
</dbReference>
<feature type="transmembrane region" description="Helical" evidence="6">
    <location>
        <begin position="66"/>
        <end position="86"/>
    </location>
</feature>
<sequence>MRVRASVSSLFWGLQFALLNPALALLLVSVYGATGGQVGGILAAYNTSAFLASVVVPAWADRRSDYLRPMLGAAGLGLALAVVLVSTRSLTVAVVALVVLGGPAGVGVSLLFAHLQHAGARPSDVVDIRAVFSVAFVAGPPLATVLMGAFGDRALLVAVVAVAILVVVASAVQTAGRTARASPPADRTAPPVAVERADPADPPAATASRTAVVLIVVAFVALQASNTAEVAVMGLFVTERLGLPVLWAGTALGVAAALEIPALLAVGRLAGRVRILTLVVTGCVAGLGYGIGMTVVDGTVGLIALQILNAWFVAVVNGAGLALFLQVIPRPGLASGMFSNTFRLGSVASGPILGWASTTSLGYSAVFAVSAALTVPALVLVLLVGRRSGPPRTRTVRLAGG</sequence>
<evidence type="ECO:0000256" key="4">
    <source>
        <dbReference type="ARBA" id="ARBA00022597"/>
    </source>
</evidence>
<comment type="subcellular location">
    <subcellularLocation>
        <location evidence="1">Cell membrane</location>
        <topology evidence="1">Multi-pass membrane protein</topology>
    </subcellularLocation>
</comment>
<reference evidence="7" key="1">
    <citation type="submission" date="2021-01" db="EMBL/GenBank/DDBJ databases">
        <title>KCTC 19127 draft genome.</title>
        <authorList>
            <person name="An D."/>
        </authorList>
    </citation>
    <scope>NUCLEOTIDE SEQUENCE</scope>
    <source>
        <strain evidence="7">KCTC 19127</strain>
    </source>
</reference>
<dbReference type="EMBL" id="JAERWL010000006">
    <property type="protein sequence ID" value="MBM9476045.1"/>
    <property type="molecule type" value="Genomic_DNA"/>
</dbReference>